<feature type="compositionally biased region" description="Low complexity" evidence="1">
    <location>
        <begin position="391"/>
        <end position="403"/>
    </location>
</feature>
<accession>A0A420YJP8</accession>
<dbReference type="AlphaFoldDB" id="A0A420YJP8"/>
<dbReference type="EMBL" id="QVQW01000006">
    <property type="protein sequence ID" value="RKU48065.1"/>
    <property type="molecule type" value="Genomic_DNA"/>
</dbReference>
<feature type="compositionally biased region" description="Basic and acidic residues" evidence="1">
    <location>
        <begin position="461"/>
        <end position="471"/>
    </location>
</feature>
<proteinExistence type="predicted"/>
<feature type="region of interest" description="Disordered" evidence="1">
    <location>
        <begin position="391"/>
        <end position="482"/>
    </location>
</feature>
<feature type="region of interest" description="Disordered" evidence="1">
    <location>
        <begin position="85"/>
        <end position="116"/>
    </location>
</feature>
<feature type="region of interest" description="Disordered" evidence="1">
    <location>
        <begin position="334"/>
        <end position="356"/>
    </location>
</feature>
<keyword evidence="3" id="KW-1185">Reference proteome</keyword>
<dbReference type="OrthoDB" id="5419928at2759"/>
<name>A0A420YJP8_9PEZI</name>
<sequence length="482" mass="54920">MDATTSVSQLLALDDAALAQDMTQHRDARGRIDITHIKDWDDASETDQMQLLERFCSVSARVRAPLPIDFDQLLAKLNSIDATRDPFSREITPPSSFSPSQQPARSPTRSPEPDASKAYQIRCYHELVDDGGHPPVALELLDEIYLHHAQYVEEVGPWLAGGPVSSADDLGVYSRPLERWRQFRRWQRDNRGTQDTLSAFRQRKQRDYVSRGLEQLAAAPGFDDTIRKMWAHEQREQSTIRETAGDFEGYVAAARRRLREHGFTEEFRLDEDPRRQNGRLTWIEYLEFEYWWLDKRARSVKAAQERQERAWEEVVKSGIPRPGQTSEHFLASHAQPTADGNSPHTSHSARREASQAKLVDRLIRTARAYKDAKAAEARQLGLVQWALAQMPAKPKPAAAGPTKKGNKRRRQEDDDDAVDRHTKQPTTKRRRQGDPGGERGASRQRAIPRTRLTLGLMQPVEEPRLTNDQGHRRSARIGDLAA</sequence>
<comment type="caution">
    <text evidence="2">The sequence shown here is derived from an EMBL/GenBank/DDBJ whole genome shotgun (WGS) entry which is preliminary data.</text>
</comment>
<evidence type="ECO:0000313" key="3">
    <source>
        <dbReference type="Proteomes" id="UP000275385"/>
    </source>
</evidence>
<feature type="compositionally biased region" description="Low complexity" evidence="1">
    <location>
        <begin position="93"/>
        <end position="107"/>
    </location>
</feature>
<organism evidence="2 3">
    <name type="scientific">Coniochaeta pulveracea</name>
    <dbReference type="NCBI Taxonomy" id="177199"/>
    <lineage>
        <taxon>Eukaryota</taxon>
        <taxon>Fungi</taxon>
        <taxon>Dikarya</taxon>
        <taxon>Ascomycota</taxon>
        <taxon>Pezizomycotina</taxon>
        <taxon>Sordariomycetes</taxon>
        <taxon>Sordariomycetidae</taxon>
        <taxon>Coniochaetales</taxon>
        <taxon>Coniochaetaceae</taxon>
        <taxon>Coniochaeta</taxon>
    </lineage>
</organism>
<evidence type="ECO:0000313" key="2">
    <source>
        <dbReference type="EMBL" id="RKU48065.1"/>
    </source>
</evidence>
<reference evidence="2 3" key="1">
    <citation type="submission" date="2018-08" db="EMBL/GenBank/DDBJ databases">
        <title>Draft genome of the lignicolous fungus Coniochaeta pulveracea.</title>
        <authorList>
            <person name="Borstlap C.J."/>
            <person name="De Witt R.N."/>
            <person name="Botha A."/>
            <person name="Volschenk H."/>
        </authorList>
    </citation>
    <scope>NUCLEOTIDE SEQUENCE [LARGE SCALE GENOMIC DNA]</scope>
    <source>
        <strain evidence="2 3">CAB683</strain>
    </source>
</reference>
<feature type="compositionally biased region" description="Basic and acidic residues" evidence="1">
    <location>
        <begin position="432"/>
        <end position="441"/>
    </location>
</feature>
<gene>
    <name evidence="2" type="ORF">DL546_008192</name>
</gene>
<dbReference type="Proteomes" id="UP000275385">
    <property type="component" value="Unassembled WGS sequence"/>
</dbReference>
<dbReference type="STRING" id="177199.A0A420YJP8"/>
<feature type="compositionally biased region" description="Polar residues" evidence="1">
    <location>
        <begin position="334"/>
        <end position="346"/>
    </location>
</feature>
<protein>
    <submittedName>
        <fullName evidence="2">Uncharacterized protein</fullName>
    </submittedName>
</protein>
<evidence type="ECO:0000256" key="1">
    <source>
        <dbReference type="SAM" id="MobiDB-lite"/>
    </source>
</evidence>